<dbReference type="RefSeq" id="WP_229718472.1">
    <property type="nucleotide sequence ID" value="NZ_CP033898.1"/>
</dbReference>
<dbReference type="KEGG" id="cpso:CPPEL_00575"/>
<dbReference type="Proteomes" id="UP000271426">
    <property type="component" value="Chromosome"/>
</dbReference>
<evidence type="ECO:0000313" key="2">
    <source>
        <dbReference type="Proteomes" id="UP000271426"/>
    </source>
</evidence>
<protein>
    <submittedName>
        <fullName evidence="1">Uncharacterized protein</fullName>
    </submittedName>
</protein>
<keyword evidence="2" id="KW-1185">Reference proteome</keyword>
<dbReference type="EMBL" id="CP033898">
    <property type="protein sequence ID" value="AZA08266.1"/>
    <property type="molecule type" value="Genomic_DNA"/>
</dbReference>
<accession>A0A3G6IRU0</accession>
<reference evidence="1 2" key="1">
    <citation type="submission" date="2018-11" db="EMBL/GenBank/DDBJ databases">
        <authorList>
            <person name="Kleinhagauer T."/>
            <person name="Glaeser S.P."/>
            <person name="Spergser J."/>
            <person name="Ruckert C."/>
            <person name="Kaempfer P."/>
            <person name="Busse H.-J."/>
        </authorList>
    </citation>
    <scope>NUCLEOTIDE SEQUENCE [LARGE SCALE GENOMIC DNA]</scope>
    <source>
        <strain evidence="1 2">812CH</strain>
    </source>
</reference>
<proteinExistence type="predicted"/>
<gene>
    <name evidence="1" type="ORF">CPPEL_00575</name>
</gene>
<evidence type="ECO:0000313" key="1">
    <source>
        <dbReference type="EMBL" id="AZA08266.1"/>
    </source>
</evidence>
<dbReference type="AlphaFoldDB" id="A0A3G6IRU0"/>
<organism evidence="1 2">
    <name type="scientific">Corynebacterium pseudopelargi</name>
    <dbReference type="NCBI Taxonomy" id="2080757"/>
    <lineage>
        <taxon>Bacteria</taxon>
        <taxon>Bacillati</taxon>
        <taxon>Actinomycetota</taxon>
        <taxon>Actinomycetes</taxon>
        <taxon>Mycobacteriales</taxon>
        <taxon>Corynebacteriaceae</taxon>
        <taxon>Corynebacterium</taxon>
    </lineage>
</organism>
<name>A0A3G6IRU0_9CORY</name>
<sequence length="82" mass="9273">MVGFGFSRAKRRAKKAEAAPRIAAERTNTPLDNRMTLLVAQELPLLDSADRVRVYEILNSYEGPQITSQEELPAEIRELMDL</sequence>